<dbReference type="Proteomes" id="UP000479710">
    <property type="component" value="Unassembled WGS sequence"/>
</dbReference>
<organism evidence="1 2">
    <name type="scientific">Oryza meyeriana var. granulata</name>
    <dbReference type="NCBI Taxonomy" id="110450"/>
    <lineage>
        <taxon>Eukaryota</taxon>
        <taxon>Viridiplantae</taxon>
        <taxon>Streptophyta</taxon>
        <taxon>Embryophyta</taxon>
        <taxon>Tracheophyta</taxon>
        <taxon>Spermatophyta</taxon>
        <taxon>Magnoliopsida</taxon>
        <taxon>Liliopsida</taxon>
        <taxon>Poales</taxon>
        <taxon>Poaceae</taxon>
        <taxon>BOP clade</taxon>
        <taxon>Oryzoideae</taxon>
        <taxon>Oryzeae</taxon>
        <taxon>Oryzinae</taxon>
        <taxon>Oryza</taxon>
        <taxon>Oryza meyeriana</taxon>
    </lineage>
</organism>
<accession>A0A6G1FC64</accession>
<name>A0A6G1FC64_9ORYZ</name>
<reference evidence="1 2" key="1">
    <citation type="submission" date="2019-11" db="EMBL/GenBank/DDBJ databases">
        <title>Whole genome sequence of Oryza granulata.</title>
        <authorList>
            <person name="Li W."/>
        </authorList>
    </citation>
    <scope>NUCLEOTIDE SEQUENCE [LARGE SCALE GENOMIC DNA]</scope>
    <source>
        <strain evidence="2">cv. Menghai</strain>
        <tissue evidence="1">Leaf</tissue>
    </source>
</reference>
<sequence>MLRAEPSRVSGAAMFRALQASSKPRFMAPSMPLTPVLAATCVDGEAYGLPPILPARSAAASFSVGPSHHP</sequence>
<dbReference type="EMBL" id="SPHZ02000001">
    <property type="protein sequence ID" value="KAF0934423.1"/>
    <property type="molecule type" value="Genomic_DNA"/>
</dbReference>
<evidence type="ECO:0000313" key="1">
    <source>
        <dbReference type="EMBL" id="KAF0934423.1"/>
    </source>
</evidence>
<evidence type="ECO:0000313" key="2">
    <source>
        <dbReference type="Proteomes" id="UP000479710"/>
    </source>
</evidence>
<keyword evidence="2" id="KW-1185">Reference proteome</keyword>
<comment type="caution">
    <text evidence="1">The sequence shown here is derived from an EMBL/GenBank/DDBJ whole genome shotgun (WGS) entry which is preliminary data.</text>
</comment>
<dbReference type="AlphaFoldDB" id="A0A6G1FC64"/>
<protein>
    <submittedName>
        <fullName evidence="1">Uncharacterized protein</fullName>
    </submittedName>
</protein>
<gene>
    <name evidence="1" type="ORF">E2562_025032</name>
</gene>
<proteinExistence type="predicted"/>